<dbReference type="GO" id="GO:0003964">
    <property type="term" value="F:RNA-directed DNA polymerase activity"/>
    <property type="evidence" value="ECO:0007669"/>
    <property type="project" value="UniProtKB-KW"/>
</dbReference>
<keyword evidence="1" id="KW-0808">Transferase</keyword>
<dbReference type="EMBL" id="JBFSHR010000049">
    <property type="protein sequence ID" value="MEX6430361.1"/>
    <property type="molecule type" value="Genomic_DNA"/>
</dbReference>
<feature type="non-terminal residue" evidence="1">
    <location>
        <position position="1"/>
    </location>
</feature>
<reference evidence="1 2" key="1">
    <citation type="submission" date="2024-07" db="EMBL/GenBank/DDBJ databases">
        <title>Draft Genome Sequence of Ferrimicrobium acidiphilum Strain YE2023, Isolated from a Pulp of Bioleach Reactor.</title>
        <authorList>
            <person name="Elkina Y.A."/>
            <person name="Bulaeva A.G."/>
            <person name="Beletsky A.V."/>
            <person name="Mardanov A.V."/>
        </authorList>
    </citation>
    <scope>NUCLEOTIDE SEQUENCE [LARGE SCALE GENOMIC DNA]</scope>
    <source>
        <strain evidence="1 2">YE2023</strain>
    </source>
</reference>
<keyword evidence="1" id="KW-0548">Nucleotidyltransferase</keyword>
<comment type="caution">
    <text evidence="1">The sequence shown here is derived from an EMBL/GenBank/DDBJ whole genome shotgun (WGS) entry which is preliminary data.</text>
</comment>
<sequence length="162" mass="19586">KTRLIEFGRFAAQNRRERGLKKPETFDFLGFTHICGKTRDGRFWLRRVTIAKRMRAKLKQVKTELRRRRHRSIPEQGQWLASVVRGHFNYYAVPGNIDAVSAFRDQVRRLWRETLRRRSQRSRITWERFSRIDERWLPPARIVHPHPSLRFAARTQGRSPLR</sequence>
<keyword evidence="1" id="KW-0695">RNA-directed DNA polymerase</keyword>
<evidence type="ECO:0000313" key="2">
    <source>
        <dbReference type="Proteomes" id="UP001560267"/>
    </source>
</evidence>
<protein>
    <submittedName>
        <fullName evidence="1">RNA-directed DNA polymerase</fullName>
    </submittedName>
</protein>
<organism evidence="1 2">
    <name type="scientific">Ferrimicrobium acidiphilum</name>
    <dbReference type="NCBI Taxonomy" id="121039"/>
    <lineage>
        <taxon>Bacteria</taxon>
        <taxon>Bacillati</taxon>
        <taxon>Actinomycetota</taxon>
        <taxon>Acidimicrobiia</taxon>
        <taxon>Acidimicrobiales</taxon>
        <taxon>Acidimicrobiaceae</taxon>
        <taxon>Ferrimicrobium</taxon>
    </lineage>
</organism>
<gene>
    <name evidence="1" type="ORF">AB6A68_11035</name>
</gene>
<dbReference type="Proteomes" id="UP001560267">
    <property type="component" value="Unassembled WGS sequence"/>
</dbReference>
<name>A0ABV3Y603_9ACTN</name>
<accession>A0ABV3Y603</accession>
<keyword evidence="2" id="KW-1185">Reference proteome</keyword>
<evidence type="ECO:0000313" key="1">
    <source>
        <dbReference type="EMBL" id="MEX6430361.1"/>
    </source>
</evidence>
<proteinExistence type="predicted"/>